<keyword evidence="1" id="KW-0732">Signal</keyword>
<dbReference type="Gene3D" id="3.10.180.10">
    <property type="entry name" value="2,3-Dihydroxybiphenyl 1,2-Dioxygenase, domain 1"/>
    <property type="match status" value="1"/>
</dbReference>
<dbReference type="PANTHER" id="PTHR10374:SF30">
    <property type="entry name" value="LACTOYLGLUTATHIONE LYASE"/>
    <property type="match status" value="1"/>
</dbReference>
<proteinExistence type="predicted"/>
<feature type="domain" description="VOC" evidence="2">
    <location>
        <begin position="53"/>
        <end position="198"/>
    </location>
</feature>
<evidence type="ECO:0000313" key="4">
    <source>
        <dbReference type="Proteomes" id="UP000799757"/>
    </source>
</evidence>
<feature type="signal peptide" evidence="1">
    <location>
        <begin position="1"/>
        <end position="16"/>
    </location>
</feature>
<dbReference type="InterPro" id="IPR029068">
    <property type="entry name" value="Glyas_Bleomycin-R_OHBP_Dase"/>
</dbReference>
<dbReference type="PROSITE" id="PS51257">
    <property type="entry name" value="PROKAR_LIPOPROTEIN"/>
    <property type="match status" value="1"/>
</dbReference>
<sequence>MRFSLFVTALLPAALACNHANLAQHEARNDSAPPFKYTEGTDGPADPATRGYFVNHVGLVVSNITASREWYSTVLGMRHIFTMDLSDQYSIMYMGHAQGGRNGTGFQTGAELARDKNNLGGLVEFIEYKKSSRKYAPGPSNTLSHMGLIVDDLLAAQARFDSLNVETVKRAGDLDFSAETGNPIFASAWGFDSRFLSSIGGLTTDWELDFTSEEEQAAIQAVLPALGIMGFKELIVIADPDGNLFEVQSLVPTLI</sequence>
<dbReference type="InterPro" id="IPR037523">
    <property type="entry name" value="VOC_core"/>
</dbReference>
<evidence type="ECO:0000256" key="1">
    <source>
        <dbReference type="SAM" id="SignalP"/>
    </source>
</evidence>
<organism evidence="3 4">
    <name type="scientific">Melanomma pulvis-pyrius CBS 109.77</name>
    <dbReference type="NCBI Taxonomy" id="1314802"/>
    <lineage>
        <taxon>Eukaryota</taxon>
        <taxon>Fungi</taxon>
        <taxon>Dikarya</taxon>
        <taxon>Ascomycota</taxon>
        <taxon>Pezizomycotina</taxon>
        <taxon>Dothideomycetes</taxon>
        <taxon>Pleosporomycetidae</taxon>
        <taxon>Pleosporales</taxon>
        <taxon>Melanommataceae</taxon>
        <taxon>Melanomma</taxon>
    </lineage>
</organism>
<dbReference type="EMBL" id="MU002088">
    <property type="protein sequence ID" value="KAF2790198.1"/>
    <property type="molecule type" value="Genomic_DNA"/>
</dbReference>
<dbReference type="InterPro" id="IPR004360">
    <property type="entry name" value="Glyas_Fos-R_dOase_dom"/>
</dbReference>
<gene>
    <name evidence="3" type="ORF">K505DRAFT_420005</name>
</gene>
<protein>
    <recommendedName>
        <fullName evidence="2">VOC domain-containing protein</fullName>
    </recommendedName>
</protein>
<dbReference type="PANTHER" id="PTHR10374">
    <property type="entry name" value="LACTOYLGLUTATHIONE LYASE GLYOXALASE I"/>
    <property type="match status" value="1"/>
</dbReference>
<feature type="chain" id="PRO_5025394002" description="VOC domain-containing protein" evidence="1">
    <location>
        <begin position="17"/>
        <end position="255"/>
    </location>
</feature>
<evidence type="ECO:0000313" key="3">
    <source>
        <dbReference type="EMBL" id="KAF2790198.1"/>
    </source>
</evidence>
<evidence type="ECO:0000259" key="2">
    <source>
        <dbReference type="PROSITE" id="PS51819"/>
    </source>
</evidence>
<dbReference type="SUPFAM" id="SSF54593">
    <property type="entry name" value="Glyoxalase/Bleomycin resistance protein/Dihydroxybiphenyl dioxygenase"/>
    <property type="match status" value="1"/>
</dbReference>
<dbReference type="AlphaFoldDB" id="A0A6A6X1W0"/>
<dbReference type="Pfam" id="PF00903">
    <property type="entry name" value="Glyoxalase"/>
    <property type="match status" value="1"/>
</dbReference>
<accession>A0A6A6X1W0</accession>
<dbReference type="PROSITE" id="PS51819">
    <property type="entry name" value="VOC"/>
    <property type="match status" value="1"/>
</dbReference>
<keyword evidence="4" id="KW-1185">Reference proteome</keyword>
<dbReference type="Proteomes" id="UP000799757">
    <property type="component" value="Unassembled WGS sequence"/>
</dbReference>
<reference evidence="3" key="1">
    <citation type="journal article" date="2020" name="Stud. Mycol.">
        <title>101 Dothideomycetes genomes: a test case for predicting lifestyles and emergence of pathogens.</title>
        <authorList>
            <person name="Haridas S."/>
            <person name="Albert R."/>
            <person name="Binder M."/>
            <person name="Bloem J."/>
            <person name="Labutti K."/>
            <person name="Salamov A."/>
            <person name="Andreopoulos B."/>
            <person name="Baker S."/>
            <person name="Barry K."/>
            <person name="Bills G."/>
            <person name="Bluhm B."/>
            <person name="Cannon C."/>
            <person name="Castanera R."/>
            <person name="Culley D."/>
            <person name="Daum C."/>
            <person name="Ezra D."/>
            <person name="Gonzalez J."/>
            <person name="Henrissat B."/>
            <person name="Kuo A."/>
            <person name="Liang C."/>
            <person name="Lipzen A."/>
            <person name="Lutzoni F."/>
            <person name="Magnuson J."/>
            <person name="Mondo S."/>
            <person name="Nolan M."/>
            <person name="Ohm R."/>
            <person name="Pangilinan J."/>
            <person name="Park H.-J."/>
            <person name="Ramirez L."/>
            <person name="Alfaro M."/>
            <person name="Sun H."/>
            <person name="Tritt A."/>
            <person name="Yoshinaga Y."/>
            <person name="Zwiers L.-H."/>
            <person name="Turgeon B."/>
            <person name="Goodwin S."/>
            <person name="Spatafora J."/>
            <person name="Crous P."/>
            <person name="Grigoriev I."/>
        </authorList>
    </citation>
    <scope>NUCLEOTIDE SEQUENCE</scope>
    <source>
        <strain evidence="3">CBS 109.77</strain>
    </source>
</reference>
<name>A0A6A6X1W0_9PLEO</name>
<dbReference type="OrthoDB" id="16820at2759"/>